<evidence type="ECO:0000313" key="8">
    <source>
        <dbReference type="EMBL" id="KAF3230130.1"/>
    </source>
</evidence>
<name>A0A6G1M6Y3_ORBOL</name>
<dbReference type="PANTHER" id="PTHR14430:SF4">
    <property type="entry name" value="GDP_GTP EXCHANGE FACTOR SEC2 N-TERMINAL DOMAIN-CONTAINING PROTEIN"/>
    <property type="match status" value="1"/>
</dbReference>
<evidence type="ECO:0000256" key="3">
    <source>
        <dbReference type="SAM" id="MobiDB-lite"/>
    </source>
</evidence>
<evidence type="ECO:0000313" key="10">
    <source>
        <dbReference type="Proteomes" id="UP000479691"/>
    </source>
</evidence>
<evidence type="ECO:0000313" key="11">
    <source>
        <dbReference type="Proteomes" id="UP000483672"/>
    </source>
</evidence>
<dbReference type="GO" id="GO:0051286">
    <property type="term" value="C:cell tip"/>
    <property type="evidence" value="ECO:0007669"/>
    <property type="project" value="TreeGrafter"/>
</dbReference>
<dbReference type="GO" id="GO:0005085">
    <property type="term" value="F:guanyl-nucleotide exchange factor activity"/>
    <property type="evidence" value="ECO:0007669"/>
    <property type="project" value="InterPro"/>
</dbReference>
<dbReference type="EMBL" id="WIWT01000094">
    <property type="protein sequence ID" value="KAF3201765.1"/>
    <property type="molecule type" value="Genomic_DNA"/>
</dbReference>
<dbReference type="Gene3D" id="6.10.140.910">
    <property type="match status" value="1"/>
</dbReference>
<feature type="compositionally biased region" description="Low complexity" evidence="3">
    <location>
        <begin position="1"/>
        <end position="13"/>
    </location>
</feature>
<dbReference type="EMBL" id="WIPF01000009">
    <property type="protein sequence ID" value="KAF3230130.1"/>
    <property type="molecule type" value="Genomic_DNA"/>
</dbReference>
<feature type="region of interest" description="Disordered" evidence="3">
    <location>
        <begin position="1"/>
        <end position="39"/>
    </location>
</feature>
<dbReference type="OrthoDB" id="5560525at2759"/>
<feature type="compositionally biased region" description="Low complexity" evidence="3">
    <location>
        <begin position="28"/>
        <end position="37"/>
    </location>
</feature>
<sequence>MLSSLSFSSLRPSSIPPSTAPQPITMATTSPTPTSTDDTCRCKNCGTPFTVLSEADYPREARLRIEELEQQVKEFSVRAVMAAERLAQAQKEVYDLRRKSESSNSTTGSIAPINTAAAATAPVSQNTPLSPLKRSNTVTTTLQNMSKVSTQKLNSFFYRTALPPTTELPPPVERPPTPPEPLSRASMDSQVLDDLSNALCSERRSREVAEKQLAQVKNEVEELSASLFQQANNMVADERRSRAKLEERVKILEKRDAEKRVRLEKLEKGINRIIKARDLINNKDIPAKA</sequence>
<evidence type="ECO:0000313" key="7">
    <source>
        <dbReference type="EMBL" id="KAF3220113.1"/>
    </source>
</evidence>
<evidence type="ECO:0000259" key="4">
    <source>
        <dbReference type="Pfam" id="PF06428"/>
    </source>
</evidence>
<dbReference type="Proteomes" id="UP000472727">
    <property type="component" value="Unassembled WGS sequence"/>
</dbReference>
<evidence type="ECO:0000313" key="6">
    <source>
        <dbReference type="EMBL" id="KAF3201765.1"/>
    </source>
</evidence>
<evidence type="ECO:0000256" key="1">
    <source>
        <dbReference type="ARBA" id="ARBA00023054"/>
    </source>
</evidence>
<dbReference type="InterPro" id="IPR009449">
    <property type="entry name" value="Sec2_N"/>
</dbReference>
<keyword evidence="1 2" id="KW-0175">Coiled coil</keyword>
<dbReference type="PANTHER" id="PTHR14430">
    <property type="entry name" value="RABIN3-RELATED"/>
    <property type="match status" value="1"/>
</dbReference>
<dbReference type="EMBL" id="JAABOE010000038">
    <property type="protein sequence ID" value="KAF3179232.1"/>
    <property type="molecule type" value="Genomic_DNA"/>
</dbReference>
<dbReference type="Proteomes" id="UP000479691">
    <property type="component" value="Unassembled WGS sequence"/>
</dbReference>
<feature type="compositionally biased region" description="Pro residues" evidence="3">
    <location>
        <begin position="166"/>
        <end position="181"/>
    </location>
</feature>
<evidence type="ECO:0000313" key="9">
    <source>
        <dbReference type="Proteomes" id="UP000472727"/>
    </source>
</evidence>
<dbReference type="Proteomes" id="UP000483672">
    <property type="component" value="Unassembled WGS sequence"/>
</dbReference>
<evidence type="ECO:0000256" key="2">
    <source>
        <dbReference type="SAM" id="Coils"/>
    </source>
</evidence>
<dbReference type="InterPro" id="IPR040351">
    <property type="entry name" value="RAB3IL/RAB3IP/Sec2"/>
</dbReference>
<dbReference type="AlphaFoldDB" id="A0A6G1M6Y3"/>
<dbReference type="EMBL" id="WIWS01000034">
    <property type="protein sequence ID" value="KAF3220113.1"/>
    <property type="molecule type" value="Genomic_DNA"/>
</dbReference>
<dbReference type="Proteomes" id="UP000614610">
    <property type="component" value="Unassembled WGS sequence"/>
</dbReference>
<organism evidence="7 9">
    <name type="scientific">Orbilia oligospora</name>
    <name type="common">Nematode-trapping fungus</name>
    <name type="synonym">Arthrobotrys oligospora</name>
    <dbReference type="NCBI Taxonomy" id="2813651"/>
    <lineage>
        <taxon>Eukaryota</taxon>
        <taxon>Fungi</taxon>
        <taxon>Dikarya</taxon>
        <taxon>Ascomycota</taxon>
        <taxon>Pezizomycotina</taxon>
        <taxon>Orbiliomycetes</taxon>
        <taxon>Orbiliales</taxon>
        <taxon>Orbiliaceae</taxon>
        <taxon>Orbilia</taxon>
    </lineage>
</organism>
<reference evidence="9 10" key="1">
    <citation type="submission" date="2019-06" db="EMBL/GenBank/DDBJ databases">
        <authorList>
            <person name="Palmer J.M."/>
        </authorList>
    </citation>
    <scope>NUCLEOTIDE SEQUENCE [LARGE SCALE GENOMIC DNA]</scope>
    <source>
        <strain evidence="7 9">TWF106</strain>
        <strain evidence="8 11">TWF191</strain>
        <strain evidence="6">TWF679</strain>
        <strain evidence="5 10">TWF788</strain>
    </source>
</reference>
<feature type="domain" description="GDP/GTP exchange factor Sec2 N-terminal" evidence="4">
    <location>
        <begin position="190"/>
        <end position="268"/>
    </location>
</feature>
<evidence type="ECO:0000313" key="5">
    <source>
        <dbReference type="EMBL" id="KAF3179232.1"/>
    </source>
</evidence>
<dbReference type="Pfam" id="PF06428">
    <property type="entry name" value="Sec2p"/>
    <property type="match status" value="1"/>
</dbReference>
<accession>A0A6G1M6Y3</accession>
<protein>
    <recommendedName>
        <fullName evidence="4">GDP/GTP exchange factor Sec2 N-terminal domain-containing protein</fullName>
    </recommendedName>
</protein>
<feature type="region of interest" description="Disordered" evidence="3">
    <location>
        <begin position="161"/>
        <end position="185"/>
    </location>
</feature>
<dbReference type="SUPFAM" id="SSF144284">
    <property type="entry name" value="Sec2 N-terminal region"/>
    <property type="match status" value="1"/>
</dbReference>
<dbReference type="GO" id="GO:0070319">
    <property type="term" value="C:Golgi to plasma membrane transport vesicle"/>
    <property type="evidence" value="ECO:0007669"/>
    <property type="project" value="TreeGrafter"/>
</dbReference>
<dbReference type="GO" id="GO:0006887">
    <property type="term" value="P:exocytosis"/>
    <property type="evidence" value="ECO:0007669"/>
    <property type="project" value="TreeGrafter"/>
</dbReference>
<feature type="coiled-coil region" evidence="2">
    <location>
        <begin position="206"/>
        <end position="262"/>
    </location>
</feature>
<proteinExistence type="predicted"/>
<comment type="caution">
    <text evidence="7">The sequence shown here is derived from an EMBL/GenBank/DDBJ whole genome shotgun (WGS) entry which is preliminary data.</text>
</comment>
<gene>
    <name evidence="7" type="ORF">TWF106_006856</name>
    <name evidence="8" type="ORF">TWF191_010835</name>
    <name evidence="6" type="ORF">TWF679_011211</name>
    <name evidence="5" type="ORF">TWF788_007041</name>
</gene>